<evidence type="ECO:0000313" key="4">
    <source>
        <dbReference type="Proteomes" id="UP000215914"/>
    </source>
</evidence>
<organism evidence="3 4">
    <name type="scientific">Helianthus annuus</name>
    <name type="common">Common sunflower</name>
    <dbReference type="NCBI Taxonomy" id="4232"/>
    <lineage>
        <taxon>Eukaryota</taxon>
        <taxon>Viridiplantae</taxon>
        <taxon>Streptophyta</taxon>
        <taxon>Embryophyta</taxon>
        <taxon>Tracheophyta</taxon>
        <taxon>Spermatophyta</taxon>
        <taxon>Magnoliopsida</taxon>
        <taxon>eudicotyledons</taxon>
        <taxon>Gunneridae</taxon>
        <taxon>Pentapetalae</taxon>
        <taxon>asterids</taxon>
        <taxon>campanulids</taxon>
        <taxon>Asterales</taxon>
        <taxon>Asteraceae</taxon>
        <taxon>Asteroideae</taxon>
        <taxon>Heliantheae alliance</taxon>
        <taxon>Heliantheae</taxon>
        <taxon>Helianthus</taxon>
    </lineage>
</organism>
<protein>
    <submittedName>
        <fullName evidence="3">Uncharacterized protein</fullName>
    </submittedName>
</protein>
<proteinExistence type="predicted"/>
<feature type="signal peptide" evidence="1">
    <location>
        <begin position="1"/>
        <end position="22"/>
    </location>
</feature>
<accession>A0A251TYM9</accession>
<evidence type="ECO:0000313" key="3">
    <source>
        <dbReference type="EMBL" id="OTG15071.1"/>
    </source>
</evidence>
<dbReference type="Gramene" id="mRNA:HanXRQr2_Chr02g0070931">
    <property type="protein sequence ID" value="mRNA:HanXRQr2_Chr02g0070931"/>
    <property type="gene ID" value="HanXRQr2_Chr02g0070931"/>
</dbReference>
<reference evidence="2 4" key="1">
    <citation type="journal article" date="2017" name="Nature">
        <title>The sunflower genome provides insights into oil metabolism, flowering and Asterid evolution.</title>
        <authorList>
            <person name="Badouin H."/>
            <person name="Gouzy J."/>
            <person name="Grassa C.J."/>
            <person name="Murat F."/>
            <person name="Staton S.E."/>
            <person name="Cottret L."/>
            <person name="Lelandais-Briere C."/>
            <person name="Owens G.L."/>
            <person name="Carrere S."/>
            <person name="Mayjonade B."/>
            <person name="Legrand L."/>
            <person name="Gill N."/>
            <person name="Kane N.C."/>
            <person name="Bowers J.E."/>
            <person name="Hubner S."/>
            <person name="Bellec A."/>
            <person name="Berard A."/>
            <person name="Berges H."/>
            <person name="Blanchet N."/>
            <person name="Boniface M.C."/>
            <person name="Brunel D."/>
            <person name="Catrice O."/>
            <person name="Chaidir N."/>
            <person name="Claudel C."/>
            <person name="Donnadieu C."/>
            <person name="Faraut T."/>
            <person name="Fievet G."/>
            <person name="Helmstetter N."/>
            <person name="King M."/>
            <person name="Knapp S.J."/>
            <person name="Lai Z."/>
            <person name="Le Paslier M.C."/>
            <person name="Lippi Y."/>
            <person name="Lorenzon L."/>
            <person name="Mandel J.R."/>
            <person name="Marage G."/>
            <person name="Marchand G."/>
            <person name="Marquand E."/>
            <person name="Bret-Mestries E."/>
            <person name="Morien E."/>
            <person name="Nambeesan S."/>
            <person name="Nguyen T."/>
            <person name="Pegot-Espagnet P."/>
            <person name="Pouilly N."/>
            <person name="Raftis F."/>
            <person name="Sallet E."/>
            <person name="Schiex T."/>
            <person name="Thomas J."/>
            <person name="Vandecasteele C."/>
            <person name="Vares D."/>
            <person name="Vear F."/>
            <person name="Vautrin S."/>
            <person name="Crespi M."/>
            <person name="Mangin B."/>
            <person name="Burke J.M."/>
            <person name="Salse J."/>
            <person name="Munos S."/>
            <person name="Vincourt P."/>
            <person name="Rieseberg L.H."/>
            <person name="Langlade N.B."/>
        </authorList>
    </citation>
    <scope>NUCLEOTIDE SEQUENCE [LARGE SCALE GENOMIC DNA]</scope>
    <source>
        <strain evidence="4">cv. SF193</strain>
        <tissue evidence="2">Leaves</tissue>
    </source>
</reference>
<reference evidence="2" key="3">
    <citation type="submission" date="2020-06" db="EMBL/GenBank/DDBJ databases">
        <title>Helianthus annuus Genome sequencing and assembly Release 2.</title>
        <authorList>
            <person name="Gouzy J."/>
            <person name="Langlade N."/>
            <person name="Munos S."/>
        </authorList>
    </citation>
    <scope>NUCLEOTIDE SEQUENCE</scope>
    <source>
        <tissue evidence="2">Leaves</tissue>
    </source>
</reference>
<evidence type="ECO:0000313" key="2">
    <source>
        <dbReference type="EMBL" id="KAF5818860.1"/>
    </source>
</evidence>
<dbReference type="AlphaFoldDB" id="A0A251TYM9"/>
<gene>
    <name evidence="3" type="ORF">HannXRQ_Chr09g0256361</name>
    <name evidence="2" type="ORF">HanXRQr2_Chr02g0070931</name>
</gene>
<evidence type="ECO:0000256" key="1">
    <source>
        <dbReference type="SAM" id="SignalP"/>
    </source>
</evidence>
<dbReference type="Proteomes" id="UP000215914">
    <property type="component" value="Chromosome 9"/>
</dbReference>
<dbReference type="InParanoid" id="A0A251TYM9"/>
<keyword evidence="4" id="KW-1185">Reference proteome</keyword>
<feature type="chain" id="PRO_5012806717" evidence="1">
    <location>
        <begin position="23"/>
        <end position="94"/>
    </location>
</feature>
<sequence>MLKLVIAYFIIFSLGFVSFLDCTRIESNQRHETGVLNHESPKSGWYICKEVSVPGFRPEWCCACNDHKTNCYSTSDDCTKFCAKDCAPKKFIRS</sequence>
<reference evidence="3" key="2">
    <citation type="submission" date="2017-02" db="EMBL/GenBank/DDBJ databases">
        <title>Sunflower complete genome.</title>
        <authorList>
            <person name="Langlade N."/>
            <person name="Munos S."/>
        </authorList>
    </citation>
    <scope>NUCLEOTIDE SEQUENCE [LARGE SCALE GENOMIC DNA]</scope>
    <source>
        <tissue evidence="3">Leaves</tissue>
    </source>
</reference>
<name>A0A251TYM9_HELAN</name>
<keyword evidence="1" id="KW-0732">Signal</keyword>
<dbReference type="EMBL" id="MNCJ02000317">
    <property type="protein sequence ID" value="KAF5818860.1"/>
    <property type="molecule type" value="Genomic_DNA"/>
</dbReference>
<dbReference type="EMBL" id="CM007898">
    <property type="protein sequence ID" value="OTG15071.1"/>
    <property type="molecule type" value="Genomic_DNA"/>
</dbReference>